<dbReference type="GO" id="GO:0005524">
    <property type="term" value="F:ATP binding"/>
    <property type="evidence" value="ECO:0007669"/>
    <property type="project" value="UniProtKB-KW"/>
</dbReference>
<keyword evidence="10" id="KW-0131">Cell cycle</keyword>
<name>A0A507DXC6_9FUNG</name>
<comment type="subcellular location">
    <subcellularLocation>
        <location evidence="1 11">Nucleus</location>
    </subcellularLocation>
</comment>
<evidence type="ECO:0000256" key="1">
    <source>
        <dbReference type="ARBA" id="ARBA00004123"/>
    </source>
</evidence>
<keyword evidence="16" id="KW-1185">Reference proteome</keyword>
<evidence type="ECO:0000256" key="12">
    <source>
        <dbReference type="SAM" id="Coils"/>
    </source>
</evidence>
<dbReference type="InterPro" id="IPR027417">
    <property type="entry name" value="P-loop_NTPase"/>
</dbReference>
<dbReference type="GO" id="GO:0007076">
    <property type="term" value="P:mitotic chromosome condensation"/>
    <property type="evidence" value="ECO:0007669"/>
    <property type="project" value="TreeGrafter"/>
</dbReference>
<evidence type="ECO:0000256" key="4">
    <source>
        <dbReference type="ARBA" id="ARBA00022741"/>
    </source>
</evidence>
<keyword evidence="8" id="KW-0226">DNA condensation</keyword>
<dbReference type="PANTHER" id="PTHR18937">
    <property type="entry name" value="STRUCTURAL MAINTENANCE OF CHROMOSOMES SMC FAMILY MEMBER"/>
    <property type="match status" value="1"/>
</dbReference>
<evidence type="ECO:0000256" key="5">
    <source>
        <dbReference type="ARBA" id="ARBA00022776"/>
    </source>
</evidence>
<evidence type="ECO:0000256" key="11">
    <source>
        <dbReference type="PIRNR" id="PIRNR005719"/>
    </source>
</evidence>
<protein>
    <recommendedName>
        <fullName evidence="11">Structural maintenance of chromosomes protein</fullName>
    </recommendedName>
</protein>
<comment type="similarity">
    <text evidence="2">Belongs to the SMC family. SMC4 subfamily.</text>
</comment>
<dbReference type="InterPro" id="IPR010935">
    <property type="entry name" value="SMC_hinge"/>
</dbReference>
<keyword evidence="5" id="KW-0498">Mitosis</keyword>
<feature type="region of interest" description="Disordered" evidence="13">
    <location>
        <begin position="1"/>
        <end position="45"/>
    </location>
</feature>
<feature type="coiled-coil region" evidence="12">
    <location>
        <begin position="750"/>
        <end position="819"/>
    </location>
</feature>
<keyword evidence="6" id="KW-0067">ATP-binding</keyword>
<dbReference type="Proteomes" id="UP000318582">
    <property type="component" value="Unassembled WGS sequence"/>
</dbReference>
<keyword evidence="4" id="KW-0547">Nucleotide-binding</keyword>
<dbReference type="GO" id="GO:0016887">
    <property type="term" value="F:ATP hydrolysis activity"/>
    <property type="evidence" value="ECO:0007669"/>
    <property type="project" value="InterPro"/>
</dbReference>
<organism evidence="15 16">
    <name type="scientific">Powellomyces hirtus</name>
    <dbReference type="NCBI Taxonomy" id="109895"/>
    <lineage>
        <taxon>Eukaryota</taxon>
        <taxon>Fungi</taxon>
        <taxon>Fungi incertae sedis</taxon>
        <taxon>Chytridiomycota</taxon>
        <taxon>Chytridiomycota incertae sedis</taxon>
        <taxon>Chytridiomycetes</taxon>
        <taxon>Spizellomycetales</taxon>
        <taxon>Powellomycetaceae</taxon>
        <taxon>Powellomyces</taxon>
    </lineage>
</organism>
<dbReference type="GO" id="GO:0051301">
    <property type="term" value="P:cell division"/>
    <property type="evidence" value="ECO:0007669"/>
    <property type="project" value="UniProtKB-KW"/>
</dbReference>
<evidence type="ECO:0000256" key="2">
    <source>
        <dbReference type="ARBA" id="ARBA00006005"/>
    </source>
</evidence>
<keyword evidence="9 11" id="KW-0539">Nucleus</keyword>
<proteinExistence type="inferred from homology"/>
<evidence type="ECO:0000256" key="9">
    <source>
        <dbReference type="ARBA" id="ARBA00023242"/>
    </source>
</evidence>
<comment type="caution">
    <text evidence="15">The sequence shown here is derived from an EMBL/GenBank/DDBJ whole genome shotgun (WGS) entry which is preliminary data.</text>
</comment>
<feature type="coiled-coil region" evidence="12">
    <location>
        <begin position="1071"/>
        <end position="1108"/>
    </location>
</feature>
<dbReference type="SUPFAM" id="SSF75553">
    <property type="entry name" value="Smc hinge domain"/>
    <property type="match status" value="1"/>
</dbReference>
<evidence type="ECO:0000256" key="13">
    <source>
        <dbReference type="SAM" id="MobiDB-lite"/>
    </source>
</evidence>
<gene>
    <name evidence="15" type="ORF">PhCBS80983_g04720</name>
</gene>
<dbReference type="InterPro" id="IPR036277">
    <property type="entry name" value="SMC_hinge_sf"/>
</dbReference>
<dbReference type="InterPro" id="IPR024704">
    <property type="entry name" value="SMC"/>
</dbReference>
<feature type="coiled-coil region" evidence="12">
    <location>
        <begin position="309"/>
        <end position="459"/>
    </location>
</feature>
<feature type="coiled-coil region" evidence="12">
    <location>
        <begin position="495"/>
        <end position="536"/>
    </location>
</feature>
<dbReference type="EMBL" id="QEAQ01000082">
    <property type="protein sequence ID" value="TPX56176.1"/>
    <property type="molecule type" value="Genomic_DNA"/>
</dbReference>
<dbReference type="GO" id="GO:0005634">
    <property type="term" value="C:nucleus"/>
    <property type="evidence" value="ECO:0007669"/>
    <property type="project" value="UniProtKB-SubCell"/>
</dbReference>
<dbReference type="InterPro" id="IPR003395">
    <property type="entry name" value="RecF/RecN/SMC_N"/>
</dbReference>
<feature type="domain" description="SMC hinge" evidence="14">
    <location>
        <begin position="588"/>
        <end position="701"/>
    </location>
</feature>
<dbReference type="GO" id="GO:0000796">
    <property type="term" value="C:condensin complex"/>
    <property type="evidence" value="ECO:0007669"/>
    <property type="project" value="TreeGrafter"/>
</dbReference>
<dbReference type="PANTHER" id="PTHR18937:SF172">
    <property type="entry name" value="STRUCTURAL MAINTENANCE OF CHROMOSOMES PROTEIN"/>
    <property type="match status" value="1"/>
</dbReference>
<feature type="coiled-coil region" evidence="12">
    <location>
        <begin position="909"/>
        <end position="1002"/>
    </location>
</feature>
<feature type="coiled-coil region" evidence="12">
    <location>
        <begin position="242"/>
        <end position="283"/>
    </location>
</feature>
<reference evidence="15 16" key="1">
    <citation type="journal article" date="2019" name="Sci. Rep.">
        <title>Comparative genomics of chytrid fungi reveal insights into the obligate biotrophic and pathogenic lifestyle of Synchytrium endobioticum.</title>
        <authorList>
            <person name="van de Vossenberg B.T.L.H."/>
            <person name="Warris S."/>
            <person name="Nguyen H.D.T."/>
            <person name="van Gent-Pelzer M.P.E."/>
            <person name="Joly D.L."/>
            <person name="van de Geest H.C."/>
            <person name="Bonants P.J.M."/>
            <person name="Smith D.S."/>
            <person name="Levesque C.A."/>
            <person name="van der Lee T.A.J."/>
        </authorList>
    </citation>
    <scope>NUCLEOTIDE SEQUENCE [LARGE SCALE GENOMIC DNA]</scope>
    <source>
        <strain evidence="15 16">CBS 809.83</strain>
    </source>
</reference>
<evidence type="ECO:0000313" key="15">
    <source>
        <dbReference type="EMBL" id="TPX56176.1"/>
    </source>
</evidence>
<dbReference type="Gene3D" id="3.30.70.1620">
    <property type="match status" value="1"/>
</dbReference>
<dbReference type="PIRSF" id="PIRSF005719">
    <property type="entry name" value="SMC"/>
    <property type="match status" value="1"/>
</dbReference>
<keyword evidence="7 12" id="KW-0175">Coiled coil</keyword>
<accession>A0A507DXC6</accession>
<dbReference type="AlphaFoldDB" id="A0A507DXC6"/>
<dbReference type="SUPFAM" id="SSF52540">
    <property type="entry name" value="P-loop containing nucleoside triphosphate hydrolases"/>
    <property type="match status" value="1"/>
</dbReference>
<evidence type="ECO:0000256" key="8">
    <source>
        <dbReference type="ARBA" id="ARBA00023067"/>
    </source>
</evidence>
<evidence type="ECO:0000256" key="6">
    <source>
        <dbReference type="ARBA" id="ARBA00022840"/>
    </source>
</evidence>
<dbReference type="STRING" id="109895.A0A507DXC6"/>
<dbReference type="Pfam" id="PF02463">
    <property type="entry name" value="SMC_N"/>
    <property type="match status" value="1"/>
</dbReference>
<dbReference type="Gene3D" id="3.40.50.300">
    <property type="entry name" value="P-loop containing nucleotide triphosphate hydrolases"/>
    <property type="match status" value="2"/>
</dbReference>
<evidence type="ECO:0000259" key="14">
    <source>
        <dbReference type="SMART" id="SM00968"/>
    </source>
</evidence>
<evidence type="ECO:0000256" key="7">
    <source>
        <dbReference type="ARBA" id="ARBA00023054"/>
    </source>
</evidence>
<dbReference type="FunFam" id="3.40.50.300:FF:000481">
    <property type="entry name" value="Structural maintenance of chromosomes 4"/>
    <property type="match status" value="1"/>
</dbReference>
<evidence type="ECO:0000313" key="16">
    <source>
        <dbReference type="Proteomes" id="UP000318582"/>
    </source>
</evidence>
<dbReference type="SMART" id="SM00968">
    <property type="entry name" value="SMC_hinge"/>
    <property type="match status" value="1"/>
</dbReference>
<evidence type="ECO:0000256" key="10">
    <source>
        <dbReference type="ARBA" id="ARBA00023306"/>
    </source>
</evidence>
<dbReference type="Pfam" id="PF06470">
    <property type="entry name" value="SMC_hinge"/>
    <property type="match status" value="1"/>
</dbReference>
<dbReference type="Gene3D" id="1.20.1060.20">
    <property type="match status" value="1"/>
</dbReference>
<keyword evidence="3" id="KW-0132">Cell division</keyword>
<dbReference type="FunFam" id="3.40.50.300:FF:000585">
    <property type="entry name" value="Structural maintenance of chromosomes 4"/>
    <property type="match status" value="1"/>
</dbReference>
<evidence type="ECO:0000256" key="3">
    <source>
        <dbReference type="ARBA" id="ARBA00022618"/>
    </source>
</evidence>
<sequence length="1262" mass="142589">MLSHVDPAGDHNAVPNSQPTRNEPAPSQHPRHSTQSARPVKTDEGARPRLMISKMVLRNFKSYAGVVEIGPFHKSFTSIVGPNGSGKSNVIDSLLFVFGFKAKKMRQGKLSELIHNSTYHQNLTFCSVEVYFQEIVDLPGPDSFQVVPRSELVISRTVERASTEKGADKSIYRINERTSTFTEVTTLLKNKGVDLDHKRFLILQGEVESIALMKPKAQNEHEDGLLEYLEDIIGTSRYKQPIDDASMRLDQLNEERTEKLNRLKFVEKDKNSLEAKKDEAEAFIRTENTLTHRKNELFHINITECTAEVKTNEEAVEALNQHLEDEREKHKDLLDEVKTLEKDHHAIQKEFDTITKKAAAVKDELQKYDRAEVEMKEKETHLQKKKKKLSASIHKESLERSENETWIQNFDSDMQKASAEAETLAARLVVEETTLEEIRESLKGKTEVFQKAIEQKQEELGPWMQRINEKQAGLDVAQSERDILDSKITASKTALKDAEHKVLELRAHYGEKKQQLKTFEAERQEMTHQEKSIESKLAECVKAETELRKKVTKCRASADDAKVTLQAAQNRGKVHTHLMQQSHTGRIQGICGRLGDLGVIDDKYDVAVTTACGALGSIVVDTVEAGQKCIEFLRKQSLGRATFICLDKLTNWDTSPIQTPKNVPRLFDLIKPKHPKYAPAFYHGLRDTLVATNLPEANRIAFGQSKRYKVVTLDGQLIDISGTMSGGGNTVKRGGMSSKFAEDGVTQQQVARLEAERDNAEANIQKTVEKRKALEEQLEESKKALADSAVEVQKLKMDLKSLKESLVDAEDHAETIKSRHQGPSKEDIARRDELESIIDTATKAIGKLQVSTTKIEEEIAVLQQKILEVGGVRLRTQHAKVDSINEQLALNSARMTKLQVERTARDKALAKLLKSIEKNDRELESTESEMEEIGDALEQQRAAAAQVTEKVREAQKVLDEKEAQLEQIKRALDERTDAVNEMRKLEIEVKAQLENAKKIVAQKIAQRKYYRKEIDTNLRIQVTGFEDEDEVTDLQELTDEDVEALDKSAIEKEISILQAKLDEGTPNLSVLAEYKQKLDAYLARAKDLDEMTMTRDEAKKQLDDLRTTRLAEFMEGFTMISQKLKEMYQMITLGGNAELELVDSLDPFSEGIIFSVMPPKKSWKNISNLSGGEKTLSSLALVFALHHFKPTPLYVMDEIDAALDFRNVSIVANYIKERTKNAQFVIISLRNNMFELADRLVGIYKTDNTTKSITINPAAVQT</sequence>